<reference evidence="2 3" key="1">
    <citation type="submission" date="2019-01" db="EMBL/GenBank/DDBJ databases">
        <authorList>
            <person name="Deng T."/>
        </authorList>
    </citation>
    <scope>NUCLEOTIDE SEQUENCE [LARGE SCALE GENOMIC DNA]</scope>
    <source>
        <strain evidence="2 3">F8825</strain>
    </source>
</reference>
<evidence type="ECO:0000313" key="3">
    <source>
        <dbReference type="Proteomes" id="UP000291088"/>
    </source>
</evidence>
<sequence length="1028" mass="110815">MATRDKNSPCGGTDLNPRRPANRAGLSQVDYRITTQPEALARMLHLLPRHGVTDPETNSKVQPMEALRTRDLRDPTISLLDAWAMACDVVSFYSERIANEGFIGTATQRRSVLELARMIGYELAPGVASSAHLAFSVEDSDNPYRVVQIGVGVQAMSIPHEKGKLPQIFETVEEITARAEWNDIHARTERPQNLVLYNNLESDGDAANGTLYLFDLDNSFDDATLADPDLVTIAAEADLEHYHPMTRRLDLPQALAKRIEDNETNQEIDPVLYALPVNEVCLVGLGLNLRKGTRLLAVAQAASDGAPVTAMPMRVVSVTEDRAFGLTKVVLTRSGSAPEKVRRAPPFRLAKLLIGIMPSTRIALGTQAVESHIRGRTWSGDGLSALVQSQSWQRAKIMTLVRLLVLPPPEKDDGEVPALGLHVMRESSGFFGNTAPLYATVNYGTKANGTYDKGPYTHNWDGTAGGSPNTIWLDGMGAKYIDQGASHVYLDRELKELQPNGWAIIENAAGGSLGLRVVHAAAESRADYAITGKATGVGFRTANGDPLDLGGADSTTIYNSFLFRGSQIHAVSTHLPLAGVPLSPELPQKSTSVELDRLYLDLERGRPVSLSGARNDAEGITGRETHIIDEVQHIDGITRLLLTGETAWPYDRTTVRINANVALATHGEAVTEDLGNGDARLTFQTFMLKKPPLTYVSAANEAGRTSTLKIRVDNALWQEVSALGQAGPEDPVYEVRLSDDGKAHVRFGDGRTGRRLPTGSLNVKAEYRSGIGRAGEVPEEAISQLRTRPLGVRAVVNPSPATGSANPETLESARETAPGTVKTLGRIVSLTDYADFARNFAGVGKAQARELWSGQNKVIHVTVAPEADAELTASDPLLTNLADAMAKARDPARPMILQPYARRFFALTAKIYPDPAYRAEDIKLWARQQVETLFGYDARKLAQSVSAAEVIAALHRATGVVSVDLDALEVLLDGSAAGSVAVELSSVLPSLPAVGPGQRGQQHDFAPAQLLTVLPSAVNLTIMEAADV</sequence>
<dbReference type="Proteomes" id="UP000291088">
    <property type="component" value="Unassembled WGS sequence"/>
</dbReference>
<keyword evidence="3" id="KW-1185">Reference proteome</keyword>
<gene>
    <name evidence="2" type="ORF">EUU22_24675</name>
</gene>
<dbReference type="AlphaFoldDB" id="A0A4Q2S2R7"/>
<dbReference type="EMBL" id="SDVB01000420">
    <property type="protein sequence ID" value="RYB96001.1"/>
    <property type="molecule type" value="Genomic_DNA"/>
</dbReference>
<accession>A0A4Q2S2R7</accession>
<feature type="compositionally biased region" description="Polar residues" evidence="1">
    <location>
        <begin position="799"/>
        <end position="809"/>
    </location>
</feature>
<evidence type="ECO:0000313" key="2">
    <source>
        <dbReference type="EMBL" id="RYB96001.1"/>
    </source>
</evidence>
<evidence type="ECO:0000256" key="1">
    <source>
        <dbReference type="SAM" id="MobiDB-lite"/>
    </source>
</evidence>
<dbReference type="InterPro" id="IPR011749">
    <property type="entry name" value="CHP02243"/>
</dbReference>
<proteinExistence type="predicted"/>
<organism evidence="2 3">
    <name type="scientific">Ciceribacter ferrooxidans</name>
    <dbReference type="NCBI Taxonomy" id="2509717"/>
    <lineage>
        <taxon>Bacteria</taxon>
        <taxon>Pseudomonadati</taxon>
        <taxon>Pseudomonadota</taxon>
        <taxon>Alphaproteobacteria</taxon>
        <taxon>Hyphomicrobiales</taxon>
        <taxon>Rhizobiaceae</taxon>
        <taxon>Ciceribacter</taxon>
    </lineage>
</organism>
<feature type="region of interest" description="Disordered" evidence="1">
    <location>
        <begin position="1"/>
        <end position="27"/>
    </location>
</feature>
<comment type="caution">
    <text evidence="2">The sequence shown here is derived from an EMBL/GenBank/DDBJ whole genome shotgun (WGS) entry which is preliminary data.</text>
</comment>
<dbReference type="NCBIfam" id="TIGR02243">
    <property type="entry name" value="putative baseplate assembly protein"/>
    <property type="match status" value="1"/>
</dbReference>
<protein>
    <submittedName>
        <fullName evidence="2">Putative baseplate assembly protein</fullName>
    </submittedName>
</protein>
<feature type="region of interest" description="Disordered" evidence="1">
    <location>
        <begin position="798"/>
        <end position="817"/>
    </location>
</feature>
<name>A0A4Q2S2R7_9HYPH</name>
<dbReference type="RefSeq" id="WP_129334612.1">
    <property type="nucleotide sequence ID" value="NZ_SDVB01000420.1"/>
</dbReference>
<dbReference type="OrthoDB" id="266253at2"/>